<comment type="caution">
    <text evidence="2">The sequence shown here is derived from an EMBL/GenBank/DDBJ whole genome shotgun (WGS) entry which is preliminary data.</text>
</comment>
<keyword evidence="3" id="KW-1185">Reference proteome</keyword>
<feature type="region of interest" description="Disordered" evidence="1">
    <location>
        <begin position="57"/>
        <end position="86"/>
    </location>
</feature>
<sequence>MNLVPSISLTPSSACSTVSWISSLVSKMNHPPEPFTPIPFCSTFLQPLAQEISTTTVRGSVTRTSTLPTTTRTTTTDPNSRTTTLLCPSPTPNPWCGITGTFTTDFLTNHIVHHENGVENGKTCDMYDQSLEEGFAGRNTGNDATPDHWFDRACPDLLPPGCLKPSPTPMKGLQKRLDVPHWLAGEFLLQIACSCFITSALPTRTSTITFQYDLQSYTTVSSLFQNRMARGYERKRERIVVVIEMEIRGE</sequence>
<gene>
    <name evidence="2" type="ORF">BJ875DRAFT_390318</name>
</gene>
<dbReference type="OrthoDB" id="3541215at2759"/>
<accession>A0A9P7Y741</accession>
<dbReference type="Proteomes" id="UP000824998">
    <property type="component" value="Unassembled WGS sequence"/>
</dbReference>
<protein>
    <submittedName>
        <fullName evidence="2">Uncharacterized protein</fullName>
    </submittedName>
</protein>
<evidence type="ECO:0000313" key="3">
    <source>
        <dbReference type="Proteomes" id="UP000824998"/>
    </source>
</evidence>
<dbReference type="AlphaFoldDB" id="A0A9P7Y741"/>
<reference evidence="2" key="1">
    <citation type="journal article" date="2021" name="IMA Fungus">
        <title>Genomic characterization of three marine fungi, including Emericellopsis atlantica sp. nov. with signatures of a generalist lifestyle and marine biomass degradation.</title>
        <authorList>
            <person name="Hagestad O.C."/>
            <person name="Hou L."/>
            <person name="Andersen J.H."/>
            <person name="Hansen E.H."/>
            <person name="Altermark B."/>
            <person name="Li C."/>
            <person name="Kuhnert E."/>
            <person name="Cox R.J."/>
            <person name="Crous P.W."/>
            <person name="Spatafora J.W."/>
            <person name="Lail K."/>
            <person name="Amirebrahimi M."/>
            <person name="Lipzen A."/>
            <person name="Pangilinan J."/>
            <person name="Andreopoulos W."/>
            <person name="Hayes R.D."/>
            <person name="Ng V."/>
            <person name="Grigoriev I.V."/>
            <person name="Jackson S.A."/>
            <person name="Sutton T.D.S."/>
            <person name="Dobson A.D.W."/>
            <person name="Rama T."/>
        </authorList>
    </citation>
    <scope>NUCLEOTIDE SEQUENCE</scope>
    <source>
        <strain evidence="2">TRa018bII</strain>
    </source>
</reference>
<evidence type="ECO:0000256" key="1">
    <source>
        <dbReference type="SAM" id="MobiDB-lite"/>
    </source>
</evidence>
<organism evidence="2 3">
    <name type="scientific">Amylocarpus encephaloides</name>
    <dbReference type="NCBI Taxonomy" id="45428"/>
    <lineage>
        <taxon>Eukaryota</taxon>
        <taxon>Fungi</taxon>
        <taxon>Dikarya</taxon>
        <taxon>Ascomycota</taxon>
        <taxon>Pezizomycotina</taxon>
        <taxon>Leotiomycetes</taxon>
        <taxon>Helotiales</taxon>
        <taxon>Helotiales incertae sedis</taxon>
        <taxon>Amylocarpus</taxon>
    </lineage>
</organism>
<evidence type="ECO:0000313" key="2">
    <source>
        <dbReference type="EMBL" id="KAG9227996.1"/>
    </source>
</evidence>
<proteinExistence type="predicted"/>
<dbReference type="EMBL" id="MU252238">
    <property type="protein sequence ID" value="KAG9227996.1"/>
    <property type="molecule type" value="Genomic_DNA"/>
</dbReference>
<name>A0A9P7Y741_9HELO</name>